<evidence type="ECO:0000256" key="4">
    <source>
        <dbReference type="SAM" id="MobiDB-lite"/>
    </source>
</evidence>
<dbReference type="EMBL" id="JAJSOF020000011">
    <property type="protein sequence ID" value="KAJ4445258.1"/>
    <property type="molecule type" value="Genomic_DNA"/>
</dbReference>
<evidence type="ECO:0000313" key="6">
    <source>
        <dbReference type="Proteomes" id="UP001148838"/>
    </source>
</evidence>
<accession>A0ABQ8TF72</accession>
<comment type="caution">
    <text evidence="5">The sequence shown here is derived from an EMBL/GenBank/DDBJ whole genome shotgun (WGS) entry which is preliminary data.</text>
</comment>
<dbReference type="PANTHER" id="PTHR22767:SF3">
    <property type="entry name" value="N-ALPHA-ACETYLTRANSFERASE 25, NATB AUXILIARY SUBUNIT"/>
    <property type="match status" value="1"/>
</dbReference>
<dbReference type="PANTHER" id="PTHR22767">
    <property type="entry name" value="N-TERMINAL ACETYLTRANSFERASE-RELATED"/>
    <property type="match status" value="1"/>
</dbReference>
<dbReference type="Pfam" id="PF09797">
    <property type="entry name" value="NatB_MDM20"/>
    <property type="match status" value="1"/>
</dbReference>
<reference evidence="5 6" key="1">
    <citation type="journal article" date="2022" name="Allergy">
        <title>Genome assembly and annotation of Periplaneta americana reveal a comprehensive cockroach allergen profile.</title>
        <authorList>
            <person name="Wang L."/>
            <person name="Xiong Q."/>
            <person name="Saelim N."/>
            <person name="Wang L."/>
            <person name="Nong W."/>
            <person name="Wan A.T."/>
            <person name="Shi M."/>
            <person name="Liu X."/>
            <person name="Cao Q."/>
            <person name="Hui J.H.L."/>
            <person name="Sookrung N."/>
            <person name="Leung T.F."/>
            <person name="Tungtrongchitr A."/>
            <person name="Tsui S.K.W."/>
        </authorList>
    </citation>
    <scope>NUCLEOTIDE SEQUENCE [LARGE SCALE GENOMIC DNA]</scope>
    <source>
        <strain evidence="5">PWHHKU_190912</strain>
    </source>
</reference>
<dbReference type="Proteomes" id="UP001148838">
    <property type="component" value="Unassembled WGS sequence"/>
</dbReference>
<keyword evidence="6" id="KW-1185">Reference proteome</keyword>
<feature type="region of interest" description="Disordered" evidence="4">
    <location>
        <begin position="713"/>
        <end position="735"/>
    </location>
</feature>
<dbReference type="InterPro" id="IPR019183">
    <property type="entry name" value="NAA25_NatB_aux_su"/>
</dbReference>
<dbReference type="InterPro" id="IPR011990">
    <property type="entry name" value="TPR-like_helical_dom_sf"/>
</dbReference>
<evidence type="ECO:0000256" key="1">
    <source>
        <dbReference type="ARBA" id="ARBA00006298"/>
    </source>
</evidence>
<evidence type="ECO:0000256" key="2">
    <source>
        <dbReference type="ARBA" id="ARBA00022803"/>
    </source>
</evidence>
<keyword evidence="2" id="KW-0802">TPR repeat</keyword>
<dbReference type="Gene3D" id="1.25.40.1040">
    <property type="match status" value="1"/>
</dbReference>
<sequence>MAAKTHVDSSVGERRLRPIYDWLDNGNNKKALQEAEKVLKKQPNFQCAKVLKALALLRLGKEDECIQVLDVVRAEVPCDDSTLQAMTICYREIHNPERICEIYEAATKKEPNNEELLTHLFMSYVRVADYKKQQQAAMALYKLKPKNPYYFWAVMSVVMQAYKADEKLAKSVVLPLAERMVKKFVSEGKIEAEQEVQLYLMILEMQGKFEEALQVVEGPLGEKLVSYVFVPLKRASLLMKLERWRDTNILYKLLLREDMDRWSYYMDYFTSALALLDSGQDDSSKVKDNTTPADSDGCIDARWQIADSTLEMCKDFLSLVLSENEALSRRLRGPYLAYLEFYRRLHERGDKPEELLGDIVELFMRYFRNFGDKPCCVSDLKMFLPLLPNDRTKDFIEKVKEAVGLKEGELPSSVKQMQQHISSVQLSRCVGCHLDLSVTDKLALASSLLQYYDHGHSFNRDIQHTEFACNDPYALMAAHILYDVWVETGSSQHIYDAILVLEYALTISPSNFHVKLLLLRFYTVLGAGGAAHRIYELLDVKHMQLDSLGYYHCNHIFVTGQFAATSALYEATLKFFTGNYKDSVDHLTFSYKFGSFLKIEEFVEFRERLNNSLHYALVTIERMLLELLASKNFADTIKYIEGMDVTPEKDKVAWDNLQDNRDLQVIMSWDPHLRQVSKEIERQTFLDDVSFLRLRNLTLRCLAAAVDVACASESNSPNPKQHHHHPNNVGPLINGEDKDEGLGVARYEVFVKITEELLNLYESFTTNPPAQVPQNIIGAPLPSRLHGYLASPSCCVLLELLGLMKLLIRDDDGNSSDRSLTKMANTAADLITSAVHKASGMIKVQGAEGADQLSGRRALLEFVVNTVEMISFAAILCGVGHSLVKPLKAPLVRKSKKKKDNCNNQNNQQSQSKRIEAFNKLVTDIQGAAEELDSALEYWESLPPTLSIISIFADDLPSHLQALCLFGGENGDQNGCCNSTRSGLGSAVDTKLYDSQVASLREIRQLLHVKIKYLASVKV</sequence>
<comment type="similarity">
    <text evidence="1">Belongs to the MDM20/NAA25 family.</text>
</comment>
<evidence type="ECO:0000313" key="5">
    <source>
        <dbReference type="EMBL" id="KAJ4445258.1"/>
    </source>
</evidence>
<organism evidence="5 6">
    <name type="scientific">Periplaneta americana</name>
    <name type="common">American cockroach</name>
    <name type="synonym">Blatta americana</name>
    <dbReference type="NCBI Taxonomy" id="6978"/>
    <lineage>
        <taxon>Eukaryota</taxon>
        <taxon>Metazoa</taxon>
        <taxon>Ecdysozoa</taxon>
        <taxon>Arthropoda</taxon>
        <taxon>Hexapoda</taxon>
        <taxon>Insecta</taxon>
        <taxon>Pterygota</taxon>
        <taxon>Neoptera</taxon>
        <taxon>Polyneoptera</taxon>
        <taxon>Dictyoptera</taxon>
        <taxon>Blattodea</taxon>
        <taxon>Blattoidea</taxon>
        <taxon>Blattidae</taxon>
        <taxon>Blattinae</taxon>
        <taxon>Periplaneta</taxon>
    </lineage>
</organism>
<gene>
    <name evidence="5" type="ORF">ANN_07059</name>
</gene>
<name>A0ABQ8TF72_PERAM</name>
<evidence type="ECO:0000256" key="3">
    <source>
        <dbReference type="ARBA" id="ARBA00029872"/>
    </source>
</evidence>
<protein>
    <recommendedName>
        <fullName evidence="3">N-terminal acetyltransferase B complex subunit MDM20 homolog</fullName>
    </recommendedName>
</protein>
<dbReference type="SUPFAM" id="SSF48452">
    <property type="entry name" value="TPR-like"/>
    <property type="match status" value="1"/>
</dbReference>
<proteinExistence type="inferred from homology"/>